<evidence type="ECO:0000313" key="2">
    <source>
        <dbReference type="Proteomes" id="UP001188597"/>
    </source>
</evidence>
<gene>
    <name evidence="1" type="ORF">RJ639_020017</name>
</gene>
<sequence>MCRGHILNALSDRLYNYFKSFDSAKEIWKDLEYKYKVQEEGTNKFLISEYNDFTMLDGIPILHQVHELQDIAKKICELDGKLPESFQVGMIIAKLPPSWKDYRKKLLHREKKFTLEKIQKHLRREEESRNRDKKGEAEFNSKVNYFDAASGKSFHALQVKKEDNMFKRNTNHNKNKKKNNNEKKLYETNNELIKSHHEITSLKEEMSRKDVALGAAQAKMVELKKKAVDSSSPKVVVVLVISGSVSSLDLICGRRRRKDAF</sequence>
<dbReference type="PANTHER" id="PTHR47592">
    <property type="entry name" value="PBF68 PROTEIN"/>
    <property type="match status" value="1"/>
</dbReference>
<dbReference type="EMBL" id="JAVXUP010002267">
    <property type="protein sequence ID" value="KAK3004378.1"/>
    <property type="molecule type" value="Genomic_DNA"/>
</dbReference>
<dbReference type="Pfam" id="PF14223">
    <property type="entry name" value="Retrotran_gag_2"/>
    <property type="match status" value="1"/>
</dbReference>
<dbReference type="PANTHER" id="PTHR47592:SF31">
    <property type="entry name" value="ZINC FINGER, CCHC-TYPE-RELATED"/>
    <property type="match status" value="1"/>
</dbReference>
<reference evidence="1" key="1">
    <citation type="submission" date="2022-12" db="EMBL/GenBank/DDBJ databases">
        <title>Draft genome assemblies for two species of Escallonia (Escalloniales).</title>
        <authorList>
            <person name="Chanderbali A."/>
            <person name="Dervinis C."/>
            <person name="Anghel I."/>
            <person name="Soltis D."/>
            <person name="Soltis P."/>
            <person name="Zapata F."/>
        </authorList>
    </citation>
    <scope>NUCLEOTIDE SEQUENCE</scope>
    <source>
        <strain evidence="1">UCBG64.0493</strain>
        <tissue evidence="1">Leaf</tissue>
    </source>
</reference>
<evidence type="ECO:0000313" key="1">
    <source>
        <dbReference type="EMBL" id="KAK3004378.1"/>
    </source>
</evidence>
<dbReference type="AlphaFoldDB" id="A0AA89AJC3"/>
<accession>A0AA89AJC3</accession>
<proteinExistence type="predicted"/>
<dbReference type="Proteomes" id="UP001188597">
    <property type="component" value="Unassembled WGS sequence"/>
</dbReference>
<name>A0AA89AJC3_9ASTE</name>
<protein>
    <submittedName>
        <fullName evidence="1">Uncharacterized protein</fullName>
    </submittedName>
</protein>
<comment type="caution">
    <text evidence="1">The sequence shown here is derived from an EMBL/GenBank/DDBJ whole genome shotgun (WGS) entry which is preliminary data.</text>
</comment>
<organism evidence="1 2">
    <name type="scientific">Escallonia herrerae</name>
    <dbReference type="NCBI Taxonomy" id="1293975"/>
    <lineage>
        <taxon>Eukaryota</taxon>
        <taxon>Viridiplantae</taxon>
        <taxon>Streptophyta</taxon>
        <taxon>Embryophyta</taxon>
        <taxon>Tracheophyta</taxon>
        <taxon>Spermatophyta</taxon>
        <taxon>Magnoliopsida</taxon>
        <taxon>eudicotyledons</taxon>
        <taxon>Gunneridae</taxon>
        <taxon>Pentapetalae</taxon>
        <taxon>asterids</taxon>
        <taxon>campanulids</taxon>
        <taxon>Escalloniales</taxon>
        <taxon>Escalloniaceae</taxon>
        <taxon>Escallonia</taxon>
    </lineage>
</organism>
<keyword evidence="2" id="KW-1185">Reference proteome</keyword>